<dbReference type="Pfam" id="PF19266">
    <property type="entry name" value="CIS_tube"/>
    <property type="match status" value="1"/>
</dbReference>
<keyword evidence="4" id="KW-1185">Reference proteome</keyword>
<gene>
    <name evidence="3" type="ORF">DF017_34065</name>
</gene>
<feature type="domain" description="Contractile injection system tube protein N-terminal" evidence="2">
    <location>
        <begin position="8"/>
        <end position="159"/>
    </location>
</feature>
<reference evidence="3 4" key="1">
    <citation type="submission" date="2018-08" db="EMBL/GenBank/DDBJ databases">
        <title>Comparative analysis of Burkholderia isolates from Puerto Rico.</title>
        <authorList>
            <person name="Hall C."/>
            <person name="Sahl J."/>
            <person name="Wagner D."/>
        </authorList>
    </citation>
    <scope>NUCLEOTIDE SEQUENCE [LARGE SCALE GENOMIC DNA]</scope>
    <source>
        <strain evidence="3 4">Bp8966</strain>
    </source>
</reference>
<dbReference type="Proteomes" id="UP000281098">
    <property type="component" value="Unassembled WGS sequence"/>
</dbReference>
<name>A0ABX9YDJ2_9BURK</name>
<accession>A0ABX9YDJ2</accession>
<evidence type="ECO:0000313" key="3">
    <source>
        <dbReference type="EMBL" id="RQY80468.1"/>
    </source>
</evidence>
<dbReference type="RefSeq" id="WP_124491884.1">
    <property type="nucleotide sequence ID" value="NZ_QTOI01000077.1"/>
</dbReference>
<sequence length="222" mass="24254">MGLFERGLEKLTLEAYQGDNGQKKIGSLTAMYNPQTIALDYRASYQTSSGLNQHHDVSWYRQVEPPTLSLDLILDARGPKGGAPVDVQLSNLRALCFTVSPKGEAPFLRVTWGKMSWHGHGFFAGRLQTLAIRYTLFDRNATPLQASASLELRGETSDDMAKLKAGQPVTRQLVSGDDKTSLPSLLEQSGGASSQSEYLSMGGTNRLDNLSELKPGRPLVIK</sequence>
<proteinExistence type="predicted"/>
<comment type="caution">
    <text evidence="3">The sequence shown here is derived from an EMBL/GenBank/DDBJ whole genome shotgun (WGS) entry which is preliminary data.</text>
</comment>
<protein>
    <recommendedName>
        <fullName evidence="2">Contractile injection system tube protein N-terminal domain-containing protein</fullName>
    </recommendedName>
</protein>
<feature type="compositionally biased region" description="Polar residues" evidence="1">
    <location>
        <begin position="181"/>
        <end position="208"/>
    </location>
</feature>
<evidence type="ECO:0000259" key="2">
    <source>
        <dbReference type="Pfam" id="PF19266"/>
    </source>
</evidence>
<feature type="region of interest" description="Disordered" evidence="1">
    <location>
        <begin position="164"/>
        <end position="222"/>
    </location>
</feature>
<organism evidence="3 4">
    <name type="scientific">Burkholderia stagnalis</name>
    <dbReference type="NCBI Taxonomy" id="1503054"/>
    <lineage>
        <taxon>Bacteria</taxon>
        <taxon>Pseudomonadati</taxon>
        <taxon>Pseudomonadota</taxon>
        <taxon>Betaproteobacteria</taxon>
        <taxon>Burkholderiales</taxon>
        <taxon>Burkholderiaceae</taxon>
        <taxon>Burkholderia</taxon>
        <taxon>Burkholderia cepacia complex</taxon>
    </lineage>
</organism>
<dbReference type="InterPro" id="IPR045361">
    <property type="entry name" value="CIS_tube_prot_N"/>
</dbReference>
<evidence type="ECO:0000313" key="4">
    <source>
        <dbReference type="Proteomes" id="UP000281098"/>
    </source>
</evidence>
<dbReference type="EMBL" id="QTPM01000078">
    <property type="protein sequence ID" value="RQY80468.1"/>
    <property type="molecule type" value="Genomic_DNA"/>
</dbReference>
<evidence type="ECO:0000256" key="1">
    <source>
        <dbReference type="SAM" id="MobiDB-lite"/>
    </source>
</evidence>